<feature type="compositionally biased region" description="Low complexity" evidence="1">
    <location>
        <begin position="125"/>
        <end position="140"/>
    </location>
</feature>
<evidence type="ECO:0000256" key="2">
    <source>
        <dbReference type="SAM" id="Phobius"/>
    </source>
</evidence>
<evidence type="ECO:0000313" key="4">
    <source>
        <dbReference type="Proteomes" id="UP000008743"/>
    </source>
</evidence>
<keyword evidence="2" id="KW-1133">Transmembrane helix</keyword>
<gene>
    <name evidence="3" type="ORF">CAOG_009749</name>
</gene>
<evidence type="ECO:0000313" key="3">
    <source>
        <dbReference type="EMBL" id="KJE93405.1"/>
    </source>
</evidence>
<protein>
    <submittedName>
        <fullName evidence="3">Uncharacterized protein</fullName>
    </submittedName>
</protein>
<dbReference type="AlphaFoldDB" id="A0A0D2WPM2"/>
<name>A0A0D2WPM2_CAPO3</name>
<organism evidence="3 4">
    <name type="scientific">Capsaspora owczarzaki (strain ATCC 30864)</name>
    <dbReference type="NCBI Taxonomy" id="595528"/>
    <lineage>
        <taxon>Eukaryota</taxon>
        <taxon>Filasterea</taxon>
        <taxon>Capsaspora</taxon>
    </lineage>
</organism>
<accession>A0A0D2WPM2</accession>
<dbReference type="InParanoid" id="A0A0D2WPM2"/>
<sequence>MAVTTEPGGMRKSWSVSLKYLLTASWFSAVTLKRTSSRFARACLYSSKVTGCWLRSPTHGGKMAAGGTVASGWQAEQLDGRGGLEGDASAALLPPDVSSVDSNSDETHSPKTWYRRRRELPPRHSPSSSSSSSSSSPSSSCRCPRGDFFDTFAVASLDDASTDTDGVGSAVAVAGITRLLNSDSSSSEEALAERNAASCSMSMCEVRGHEKVSSWWSKRSGTGNTRMLKMLSAATANRVGRKQFLASRALRCLAQLAFRQQPPRCAFSTRNGVVSSLLSSLLLWLLLSWDVAVVAVVAAWLCCFPADVEDKASMFPHVGCCCDCWCGCRRGVLRTAEAKPAVSEYPDMQDK</sequence>
<keyword evidence="2" id="KW-0472">Membrane</keyword>
<feature type="region of interest" description="Disordered" evidence="1">
    <location>
        <begin position="79"/>
        <end position="140"/>
    </location>
</feature>
<keyword evidence="4" id="KW-1185">Reference proteome</keyword>
<dbReference type="EMBL" id="KE346365">
    <property type="protein sequence ID" value="KJE93405.1"/>
    <property type="molecule type" value="Genomic_DNA"/>
</dbReference>
<proteinExistence type="predicted"/>
<keyword evidence="2" id="KW-0812">Transmembrane</keyword>
<feature type="transmembrane region" description="Helical" evidence="2">
    <location>
        <begin position="281"/>
        <end position="304"/>
    </location>
</feature>
<evidence type="ECO:0000256" key="1">
    <source>
        <dbReference type="SAM" id="MobiDB-lite"/>
    </source>
</evidence>
<reference evidence="4" key="1">
    <citation type="submission" date="2011-02" db="EMBL/GenBank/DDBJ databases">
        <title>The Genome Sequence of Capsaspora owczarzaki ATCC 30864.</title>
        <authorList>
            <person name="Russ C."/>
            <person name="Cuomo C."/>
            <person name="Burger G."/>
            <person name="Gray M.W."/>
            <person name="Holland P.W.H."/>
            <person name="King N."/>
            <person name="Lang F.B.F."/>
            <person name="Roger A.J."/>
            <person name="Ruiz-Trillo I."/>
            <person name="Young S.K."/>
            <person name="Zeng Q."/>
            <person name="Gargeya S."/>
            <person name="Alvarado L."/>
            <person name="Berlin A."/>
            <person name="Chapman S.B."/>
            <person name="Chen Z."/>
            <person name="Freedman E."/>
            <person name="Gellesch M."/>
            <person name="Goldberg J."/>
            <person name="Griggs A."/>
            <person name="Gujja S."/>
            <person name="Heilman E."/>
            <person name="Heiman D."/>
            <person name="Howarth C."/>
            <person name="Mehta T."/>
            <person name="Neiman D."/>
            <person name="Pearson M."/>
            <person name="Roberts A."/>
            <person name="Saif S."/>
            <person name="Shea T."/>
            <person name="Shenoy N."/>
            <person name="Sisk P."/>
            <person name="Stolte C."/>
            <person name="Sykes S."/>
            <person name="White J."/>
            <person name="Yandava C."/>
            <person name="Haas B."/>
            <person name="Nusbaum C."/>
            <person name="Birren B."/>
        </authorList>
    </citation>
    <scope>NUCLEOTIDE SEQUENCE</scope>
    <source>
        <strain evidence="4">ATCC 30864</strain>
    </source>
</reference>
<dbReference type="Proteomes" id="UP000008743">
    <property type="component" value="Unassembled WGS sequence"/>
</dbReference>